<dbReference type="PIRSF" id="PIRSF015592">
    <property type="entry name" value="Prld-crbxl_pptds"/>
    <property type="match status" value="1"/>
</dbReference>
<gene>
    <name evidence="7" type="ORF">H9710_06715</name>
</gene>
<dbReference type="Pfam" id="PF01470">
    <property type="entry name" value="Peptidase_C15"/>
    <property type="match status" value="1"/>
</dbReference>
<sequence>MKHTLLITGFEPFQQEPINPSWEAVAALPSDIGPWHLEKLRLPTVFGQAAELALARAAVLKPQAILSLGQAGGREAVTPEVVAVNLQDARIPDNAGNQPQGEPIVPAGWDGYFTTLPVRSLAQQAAEKGFPCRLSYSAGTYVCNDVFYRLLHHYKPTETRVGFIHVPFLPIQAKEGQPSLSLTQITEVLEFLIGALE</sequence>
<comment type="similarity">
    <text evidence="1">Belongs to the peptidase C15 family.</text>
</comment>
<dbReference type="InterPro" id="IPR000816">
    <property type="entry name" value="Peptidase_C15"/>
</dbReference>
<dbReference type="CDD" id="cd00501">
    <property type="entry name" value="Peptidase_C15"/>
    <property type="match status" value="1"/>
</dbReference>
<dbReference type="InterPro" id="IPR036440">
    <property type="entry name" value="Peptidase_C15-like_sf"/>
</dbReference>
<dbReference type="SUPFAM" id="SSF53182">
    <property type="entry name" value="Pyrrolidone carboxyl peptidase (pyroglutamate aminopeptidase)"/>
    <property type="match status" value="1"/>
</dbReference>
<dbReference type="Gene3D" id="3.40.630.20">
    <property type="entry name" value="Peptidase C15, pyroglutamyl peptidase I-like"/>
    <property type="match status" value="1"/>
</dbReference>
<proteinExistence type="inferred from homology"/>
<evidence type="ECO:0000313" key="7">
    <source>
        <dbReference type="EMBL" id="HJB98255.1"/>
    </source>
</evidence>
<dbReference type="InterPro" id="IPR033694">
    <property type="entry name" value="PGPEP1_Cys_AS"/>
</dbReference>
<evidence type="ECO:0000256" key="2">
    <source>
        <dbReference type="ARBA" id="ARBA00022490"/>
    </source>
</evidence>
<evidence type="ECO:0000313" key="8">
    <source>
        <dbReference type="Proteomes" id="UP000826793"/>
    </source>
</evidence>
<dbReference type="AlphaFoldDB" id="A0A9D2MXT1"/>
<dbReference type="PANTHER" id="PTHR23402:SF1">
    <property type="entry name" value="PYROGLUTAMYL-PEPTIDASE I"/>
    <property type="match status" value="1"/>
</dbReference>
<dbReference type="EC" id="3.4.19.3" evidence="6"/>
<dbReference type="GO" id="GO:0005829">
    <property type="term" value="C:cytosol"/>
    <property type="evidence" value="ECO:0007669"/>
    <property type="project" value="InterPro"/>
</dbReference>
<keyword evidence="3" id="KW-0645">Protease</keyword>
<keyword evidence="2" id="KW-0963">Cytoplasm</keyword>
<protein>
    <recommendedName>
        <fullName evidence="6">Pyroglutamyl-peptidase I</fullName>
        <ecNumber evidence="6">3.4.19.3</ecNumber>
    </recommendedName>
</protein>
<feature type="active site" evidence="6">
    <location>
        <position position="143"/>
    </location>
</feature>
<dbReference type="GO" id="GO:0016920">
    <property type="term" value="F:pyroglutamyl-peptidase activity"/>
    <property type="evidence" value="ECO:0007669"/>
    <property type="project" value="UniProtKB-EC"/>
</dbReference>
<reference evidence="7" key="2">
    <citation type="submission" date="2021-04" db="EMBL/GenBank/DDBJ databases">
        <authorList>
            <person name="Gilroy R."/>
        </authorList>
    </citation>
    <scope>NUCLEOTIDE SEQUENCE</scope>
    <source>
        <strain evidence="7">CHK185-1770</strain>
    </source>
</reference>
<dbReference type="InterPro" id="IPR016125">
    <property type="entry name" value="Peptidase_C15-like"/>
</dbReference>
<organism evidence="7 8">
    <name type="scientific">Candidatus Acutalibacter pullicola</name>
    <dbReference type="NCBI Taxonomy" id="2838417"/>
    <lineage>
        <taxon>Bacteria</taxon>
        <taxon>Bacillati</taxon>
        <taxon>Bacillota</taxon>
        <taxon>Clostridia</taxon>
        <taxon>Eubacteriales</taxon>
        <taxon>Acutalibacteraceae</taxon>
        <taxon>Acutalibacter</taxon>
    </lineage>
</organism>
<name>A0A9D2MXT1_9FIRM</name>
<accession>A0A9D2MXT1</accession>
<keyword evidence="4 7" id="KW-0378">Hydrolase</keyword>
<evidence type="ECO:0000256" key="1">
    <source>
        <dbReference type="ARBA" id="ARBA00006641"/>
    </source>
</evidence>
<dbReference type="EMBL" id="DWXG01000052">
    <property type="protein sequence ID" value="HJB98255.1"/>
    <property type="molecule type" value="Genomic_DNA"/>
</dbReference>
<dbReference type="GO" id="GO:0006508">
    <property type="term" value="P:proteolysis"/>
    <property type="evidence" value="ECO:0007669"/>
    <property type="project" value="UniProtKB-KW"/>
</dbReference>
<evidence type="ECO:0000256" key="6">
    <source>
        <dbReference type="PROSITE-ProRule" id="PRU10077"/>
    </source>
</evidence>
<keyword evidence="5" id="KW-0788">Thiol protease</keyword>
<evidence type="ECO:0000256" key="4">
    <source>
        <dbReference type="ARBA" id="ARBA00022801"/>
    </source>
</evidence>
<comment type="caution">
    <text evidence="7">The sequence shown here is derived from an EMBL/GenBank/DDBJ whole genome shotgun (WGS) entry which is preliminary data.</text>
</comment>
<evidence type="ECO:0000256" key="5">
    <source>
        <dbReference type="ARBA" id="ARBA00022807"/>
    </source>
</evidence>
<dbReference type="PANTHER" id="PTHR23402">
    <property type="entry name" value="PROTEASE FAMILY C15 PYROGLUTAMYL-PEPTIDASE I-RELATED"/>
    <property type="match status" value="1"/>
</dbReference>
<dbReference type="NCBIfam" id="NF009676">
    <property type="entry name" value="PRK13197.1"/>
    <property type="match status" value="1"/>
</dbReference>
<reference evidence="7" key="1">
    <citation type="journal article" date="2021" name="PeerJ">
        <title>Extensive microbial diversity within the chicken gut microbiome revealed by metagenomics and culture.</title>
        <authorList>
            <person name="Gilroy R."/>
            <person name="Ravi A."/>
            <person name="Getino M."/>
            <person name="Pursley I."/>
            <person name="Horton D.L."/>
            <person name="Alikhan N.F."/>
            <person name="Baker D."/>
            <person name="Gharbi K."/>
            <person name="Hall N."/>
            <person name="Watson M."/>
            <person name="Adriaenssens E.M."/>
            <person name="Foster-Nyarko E."/>
            <person name="Jarju S."/>
            <person name="Secka A."/>
            <person name="Antonio M."/>
            <person name="Oren A."/>
            <person name="Chaudhuri R.R."/>
            <person name="La Ragione R."/>
            <person name="Hildebrand F."/>
            <person name="Pallen M.J."/>
        </authorList>
    </citation>
    <scope>NUCLEOTIDE SEQUENCE</scope>
    <source>
        <strain evidence="7">CHK185-1770</strain>
    </source>
</reference>
<comment type="catalytic activity">
    <reaction evidence="6">
        <text>Release of an N-terminal pyroglutamyl group from a polypeptide, the second amino acid generally not being Pro.</text>
        <dbReference type="EC" id="3.4.19.3"/>
    </reaction>
</comment>
<dbReference type="PRINTS" id="PR00706">
    <property type="entry name" value="PYROGLUPTASE"/>
</dbReference>
<dbReference type="Proteomes" id="UP000826793">
    <property type="component" value="Unassembled WGS sequence"/>
</dbReference>
<evidence type="ECO:0000256" key="3">
    <source>
        <dbReference type="ARBA" id="ARBA00022670"/>
    </source>
</evidence>
<dbReference type="PROSITE" id="PS01334">
    <property type="entry name" value="PYRASE_CYS"/>
    <property type="match status" value="1"/>
</dbReference>